<accession>A0A182W2T2</accession>
<proteinExistence type="predicted"/>
<dbReference type="Proteomes" id="UP000075920">
    <property type="component" value="Unassembled WGS sequence"/>
</dbReference>
<name>A0A182W2T2_9DIPT</name>
<dbReference type="EnsemblMetazoa" id="AMIN004642-RA">
    <property type="protein sequence ID" value="AMIN004642-PA"/>
    <property type="gene ID" value="AMIN004642"/>
</dbReference>
<reference evidence="1" key="2">
    <citation type="submission" date="2020-05" db="UniProtKB">
        <authorList>
            <consortium name="EnsemblMetazoa"/>
        </authorList>
    </citation>
    <scope>IDENTIFICATION</scope>
    <source>
        <strain evidence="1">MINIMUS1</strain>
    </source>
</reference>
<reference evidence="2" key="1">
    <citation type="submission" date="2013-03" db="EMBL/GenBank/DDBJ databases">
        <title>The Genome Sequence of Anopheles minimus MINIMUS1.</title>
        <authorList>
            <consortium name="The Broad Institute Genomics Platform"/>
            <person name="Neafsey D.E."/>
            <person name="Walton C."/>
            <person name="Walker B."/>
            <person name="Young S.K."/>
            <person name="Zeng Q."/>
            <person name="Gargeya S."/>
            <person name="Fitzgerald M."/>
            <person name="Haas B."/>
            <person name="Abouelleil A."/>
            <person name="Allen A.W."/>
            <person name="Alvarado L."/>
            <person name="Arachchi H.M."/>
            <person name="Berlin A.M."/>
            <person name="Chapman S.B."/>
            <person name="Gainer-Dewar J."/>
            <person name="Goldberg J."/>
            <person name="Griggs A."/>
            <person name="Gujja S."/>
            <person name="Hansen M."/>
            <person name="Howarth C."/>
            <person name="Imamovic A."/>
            <person name="Ireland A."/>
            <person name="Larimer J."/>
            <person name="McCowan C."/>
            <person name="Murphy C."/>
            <person name="Pearson M."/>
            <person name="Poon T.W."/>
            <person name="Priest M."/>
            <person name="Roberts A."/>
            <person name="Saif S."/>
            <person name="Shea T."/>
            <person name="Sisk P."/>
            <person name="Sykes S."/>
            <person name="Wortman J."/>
            <person name="Nusbaum C."/>
            <person name="Birren B."/>
        </authorList>
    </citation>
    <scope>NUCLEOTIDE SEQUENCE [LARGE SCALE GENOMIC DNA]</scope>
    <source>
        <strain evidence="2">MINIMUS1</strain>
    </source>
</reference>
<protein>
    <submittedName>
        <fullName evidence="1">Uncharacterized protein</fullName>
    </submittedName>
</protein>
<dbReference type="AlphaFoldDB" id="A0A182W2T2"/>
<evidence type="ECO:0000313" key="2">
    <source>
        <dbReference type="Proteomes" id="UP000075920"/>
    </source>
</evidence>
<keyword evidence="2" id="KW-1185">Reference proteome</keyword>
<evidence type="ECO:0000313" key="1">
    <source>
        <dbReference type="EnsemblMetazoa" id="AMIN004642-PA"/>
    </source>
</evidence>
<dbReference type="VEuPathDB" id="VectorBase:AMIN004642"/>
<sequence>MIYLKRHCESVEVLKQSMYIYVAKTRESLADKKAGVTSVMGNRGTPKAAKDVFLMSMKKLTKVVWKYTFYRSIDPPSWEVHRHFLSYIDDQSHFAVVYLLRKTSEVFEKFKSFQGKTVA</sequence>
<organism evidence="1 2">
    <name type="scientific">Anopheles minimus</name>
    <dbReference type="NCBI Taxonomy" id="112268"/>
    <lineage>
        <taxon>Eukaryota</taxon>
        <taxon>Metazoa</taxon>
        <taxon>Ecdysozoa</taxon>
        <taxon>Arthropoda</taxon>
        <taxon>Hexapoda</taxon>
        <taxon>Insecta</taxon>
        <taxon>Pterygota</taxon>
        <taxon>Neoptera</taxon>
        <taxon>Endopterygota</taxon>
        <taxon>Diptera</taxon>
        <taxon>Nematocera</taxon>
        <taxon>Culicoidea</taxon>
        <taxon>Culicidae</taxon>
        <taxon>Anophelinae</taxon>
        <taxon>Anopheles</taxon>
    </lineage>
</organism>